<feature type="region of interest" description="Disordered" evidence="1">
    <location>
        <begin position="846"/>
        <end position="868"/>
    </location>
</feature>
<dbReference type="PROSITE" id="PS51762">
    <property type="entry name" value="GH16_2"/>
    <property type="match status" value="1"/>
</dbReference>
<dbReference type="InterPro" id="IPR013320">
    <property type="entry name" value="ConA-like_dom_sf"/>
</dbReference>
<dbReference type="PANTHER" id="PTHR10963">
    <property type="entry name" value="GLYCOSYL HYDROLASE-RELATED"/>
    <property type="match status" value="1"/>
</dbReference>
<proteinExistence type="predicted"/>
<feature type="domain" description="GH16" evidence="2">
    <location>
        <begin position="307"/>
        <end position="626"/>
    </location>
</feature>
<dbReference type="Gene3D" id="2.60.120.200">
    <property type="match status" value="1"/>
</dbReference>
<dbReference type="InterPro" id="IPR000757">
    <property type="entry name" value="Beta-glucanase-like"/>
</dbReference>
<comment type="caution">
    <text evidence="3">The sequence shown here is derived from an EMBL/GenBank/DDBJ whole genome shotgun (WGS) entry which is preliminary data.</text>
</comment>
<organism evidence="3 4">
    <name type="scientific">Purpureocillium lilacinum</name>
    <name type="common">Paecilomyces lilacinus</name>
    <dbReference type="NCBI Taxonomy" id="33203"/>
    <lineage>
        <taxon>Eukaryota</taxon>
        <taxon>Fungi</taxon>
        <taxon>Dikarya</taxon>
        <taxon>Ascomycota</taxon>
        <taxon>Pezizomycotina</taxon>
        <taxon>Sordariomycetes</taxon>
        <taxon>Hypocreomycetidae</taxon>
        <taxon>Hypocreales</taxon>
        <taxon>Ophiocordycipitaceae</taxon>
        <taxon>Purpureocillium</taxon>
    </lineage>
</organism>
<feature type="region of interest" description="Disordered" evidence="1">
    <location>
        <begin position="721"/>
        <end position="756"/>
    </location>
</feature>
<evidence type="ECO:0000313" key="4">
    <source>
        <dbReference type="Proteomes" id="UP001287286"/>
    </source>
</evidence>
<protein>
    <submittedName>
        <fullName evidence="3">CAZyme family GH16</fullName>
    </submittedName>
</protein>
<feature type="region of interest" description="Disordered" evidence="1">
    <location>
        <begin position="186"/>
        <end position="244"/>
    </location>
</feature>
<feature type="compositionally biased region" description="Polar residues" evidence="1">
    <location>
        <begin position="186"/>
        <end position="206"/>
    </location>
</feature>
<evidence type="ECO:0000313" key="3">
    <source>
        <dbReference type="EMBL" id="KAK4086005.1"/>
    </source>
</evidence>
<keyword evidence="4" id="KW-1185">Reference proteome</keyword>
<dbReference type="PANTHER" id="PTHR10963:SF62">
    <property type="entry name" value="GLUCAN 1,3-BETA-GLUCOSIDASE"/>
    <property type="match status" value="1"/>
</dbReference>
<evidence type="ECO:0000259" key="2">
    <source>
        <dbReference type="PROSITE" id="PS51762"/>
    </source>
</evidence>
<name>A0ABR0BPP9_PURLI</name>
<dbReference type="SUPFAM" id="SSF49899">
    <property type="entry name" value="Concanavalin A-like lectins/glucanases"/>
    <property type="match status" value="1"/>
</dbReference>
<dbReference type="EMBL" id="JAWRVI010000045">
    <property type="protein sequence ID" value="KAK4086005.1"/>
    <property type="molecule type" value="Genomic_DNA"/>
</dbReference>
<evidence type="ECO:0000256" key="1">
    <source>
        <dbReference type="SAM" id="MobiDB-lite"/>
    </source>
</evidence>
<feature type="compositionally biased region" description="Low complexity" evidence="1">
    <location>
        <begin position="230"/>
        <end position="242"/>
    </location>
</feature>
<dbReference type="Pfam" id="PF00722">
    <property type="entry name" value="Glyco_hydro_16"/>
    <property type="match status" value="1"/>
</dbReference>
<accession>A0ABR0BPP9</accession>
<sequence length="936" mass="101489">MPTDTGRQFFHVPAVPHRLPARCRQEPPRKRRQLAADCPKASLGWTGLGSGCDALRTMDGQGSGVGALGPATRSHEPPKLHRSWARAAKDPTPLLHGGAQGLEPKRPDLDAAIDISGAAFSSSQAVLGFAPRVCARRRSAGGQLHSHPSGDYDACNIVDTLTIIAMDQENYNNGYFGRPVVPSAATSTNITPLRPGTPNTDGSRNNPFGDDTASSHRPGASTNPFGSPDASRPASSYGSSSAIGNRFDERSQRYFHSRRVQKGDIEKPWLAKKDPKEKWVTILPLVGILIGLGISGFLIYDGLSSVVHHKYCPVMDENFDGGLNTDVWTKEVTVGGFGNGEFDQTTGNDENVFVQNGNLVIKATLQDADKVEKDNVINLLKDGTCTSKDWYSCVSATNTTSGNSSIVPPTKSGRINTKKGAKLKYGRVEVTAKLPEGDWLWPAIWMMPVKDTYGPWPASGEIDIMESRGNNWTYGQGGNDIVSSALHWGPDPANDAWWKTNNKRKALHTTYSKGFNTFGLEWSQKYLFTYVNSRLLQVLYTNFNKPMWQRGNFPESNSNGTRLADAWSQTGRDNTPFDQEFYLIINLAVGGTNGWFEDGKSGKPWMDHSENARKDFWKARDTWLATWKQPQLEVSRVVMLQQCDGGEELSTARVQHRNSHIGIENSGAERVDPVRLRDDEAQSGARARDPLPWGFSAFRGSRIEGLLHQICVEAQHARHPRAHGRGRASRSGCLHLRRGDGARGGASARLHARDTIPKVEGKQSGFPFCRIGIATGAGEPPGASGDAANMEAPSSDRLPTATTANLVRSAPNLLSGLAGRNGALAPFPNTNFRLSLQTRHVASRRFAPPSARRGLTRAGAGPLRPADGSHCPAPRIASPAGAAHVIASIAKCRIARIGGPLGAAPVVCQVSFPEAFADFRVWTGERNAVCSIRNGR</sequence>
<gene>
    <name evidence="3" type="ORF">Purlil1_9746</name>
</gene>
<dbReference type="Proteomes" id="UP001287286">
    <property type="component" value="Unassembled WGS sequence"/>
</dbReference>
<reference evidence="3 4" key="1">
    <citation type="journal article" date="2024" name="Microbiol. Resour. Announc.">
        <title>Genome annotations for the ascomycete fungi Trichoderma harzianum, Trichoderma aggressivum, and Purpureocillium lilacinum.</title>
        <authorList>
            <person name="Beijen E.P.W."/>
            <person name="Ohm R.A."/>
        </authorList>
    </citation>
    <scope>NUCLEOTIDE SEQUENCE [LARGE SCALE GENOMIC DNA]</scope>
    <source>
        <strain evidence="3 4">CBS 150709</strain>
    </source>
</reference>
<dbReference type="InterPro" id="IPR050546">
    <property type="entry name" value="Glycosyl_Hydrlase_16"/>
</dbReference>